<evidence type="ECO:0000256" key="2">
    <source>
        <dbReference type="ARBA" id="ARBA00005811"/>
    </source>
</evidence>
<protein>
    <submittedName>
        <fullName evidence="10">Biopolymer transport protein ExbD</fullName>
    </submittedName>
</protein>
<dbReference type="PANTHER" id="PTHR30558">
    <property type="entry name" value="EXBD MEMBRANE COMPONENT OF PMF-DRIVEN MACROMOLECULE IMPORT SYSTEM"/>
    <property type="match status" value="1"/>
</dbReference>
<evidence type="ECO:0000313" key="10">
    <source>
        <dbReference type="EMBL" id="MBB3185895.1"/>
    </source>
</evidence>
<evidence type="ECO:0000256" key="6">
    <source>
        <dbReference type="ARBA" id="ARBA00023136"/>
    </source>
</evidence>
<dbReference type="GO" id="GO:0022857">
    <property type="term" value="F:transmembrane transporter activity"/>
    <property type="evidence" value="ECO:0007669"/>
    <property type="project" value="InterPro"/>
</dbReference>
<dbReference type="GO" id="GO:0015031">
    <property type="term" value="P:protein transport"/>
    <property type="evidence" value="ECO:0007669"/>
    <property type="project" value="UniProtKB-KW"/>
</dbReference>
<feature type="transmembrane region" description="Helical" evidence="9">
    <location>
        <begin position="21"/>
        <end position="43"/>
    </location>
</feature>
<evidence type="ECO:0000256" key="7">
    <source>
        <dbReference type="RuleBase" id="RU003879"/>
    </source>
</evidence>
<evidence type="ECO:0000256" key="1">
    <source>
        <dbReference type="ARBA" id="ARBA00004162"/>
    </source>
</evidence>
<dbReference type="GO" id="GO:0005886">
    <property type="term" value="C:plasma membrane"/>
    <property type="evidence" value="ECO:0007669"/>
    <property type="project" value="UniProtKB-SubCell"/>
</dbReference>
<reference evidence="10 11" key="1">
    <citation type="submission" date="2020-08" db="EMBL/GenBank/DDBJ databases">
        <title>Genomic Encyclopedia of Type Strains, Phase IV (KMG-IV): sequencing the most valuable type-strain genomes for metagenomic binning, comparative biology and taxonomic classification.</title>
        <authorList>
            <person name="Goeker M."/>
        </authorList>
    </citation>
    <scope>NUCLEOTIDE SEQUENCE [LARGE SCALE GENOMIC DNA]</scope>
    <source>
        <strain evidence="10 11">DSM 27471</strain>
    </source>
</reference>
<proteinExistence type="inferred from homology"/>
<keyword evidence="3" id="KW-1003">Cell membrane</keyword>
<organism evidence="10 11">
    <name type="scientific">Microbacter margulisiae</name>
    <dbReference type="NCBI Taxonomy" id="1350067"/>
    <lineage>
        <taxon>Bacteria</taxon>
        <taxon>Pseudomonadati</taxon>
        <taxon>Bacteroidota</taxon>
        <taxon>Bacteroidia</taxon>
        <taxon>Bacteroidales</taxon>
        <taxon>Porphyromonadaceae</taxon>
        <taxon>Microbacter</taxon>
    </lineage>
</organism>
<keyword evidence="4 7" id="KW-0812">Transmembrane</keyword>
<evidence type="ECO:0000256" key="3">
    <source>
        <dbReference type="ARBA" id="ARBA00022475"/>
    </source>
</evidence>
<dbReference type="RefSeq" id="WP_183411848.1">
    <property type="nucleotide sequence ID" value="NZ_JACHYB010000001.1"/>
</dbReference>
<feature type="compositionally biased region" description="Basic residues" evidence="8">
    <location>
        <begin position="12"/>
        <end position="21"/>
    </location>
</feature>
<keyword evidence="6 9" id="KW-0472">Membrane</keyword>
<comment type="subcellular location">
    <subcellularLocation>
        <location evidence="1">Cell membrane</location>
        <topology evidence="1">Single-pass membrane protein</topology>
    </subcellularLocation>
    <subcellularLocation>
        <location evidence="7">Cell membrane</location>
        <topology evidence="7">Single-pass type II membrane protein</topology>
    </subcellularLocation>
</comment>
<evidence type="ECO:0000313" key="11">
    <source>
        <dbReference type="Proteomes" id="UP000544222"/>
    </source>
</evidence>
<dbReference type="PANTHER" id="PTHR30558:SF3">
    <property type="entry name" value="BIOPOLYMER TRANSPORT PROTEIN EXBD-RELATED"/>
    <property type="match status" value="1"/>
</dbReference>
<keyword evidence="7" id="KW-0813">Transport</keyword>
<feature type="region of interest" description="Disordered" evidence="8">
    <location>
        <begin position="1"/>
        <end position="21"/>
    </location>
</feature>
<comment type="similarity">
    <text evidence="2 7">Belongs to the ExbD/TolR family.</text>
</comment>
<name>A0A7W5DNK3_9PORP</name>
<keyword evidence="5 9" id="KW-1133">Transmembrane helix</keyword>
<dbReference type="EMBL" id="JACHYB010000001">
    <property type="protein sequence ID" value="MBB3185895.1"/>
    <property type="molecule type" value="Genomic_DNA"/>
</dbReference>
<dbReference type="Proteomes" id="UP000544222">
    <property type="component" value="Unassembled WGS sequence"/>
</dbReference>
<evidence type="ECO:0000256" key="9">
    <source>
        <dbReference type="SAM" id="Phobius"/>
    </source>
</evidence>
<dbReference type="Pfam" id="PF02472">
    <property type="entry name" value="ExbD"/>
    <property type="match status" value="1"/>
</dbReference>
<comment type="caution">
    <text evidence="10">The sequence shown here is derived from an EMBL/GenBank/DDBJ whole genome shotgun (WGS) entry which is preliminary data.</text>
</comment>
<keyword evidence="7" id="KW-0653">Protein transport</keyword>
<dbReference type="InterPro" id="IPR003400">
    <property type="entry name" value="ExbD"/>
</dbReference>
<sequence length="209" mass="23682">MAEIIQEEKRQKGGKKRPRRGVARVDMTPMVDLMALLLTFFMLTTAFNKPKIMVITMPEKDNKPHDQPKIDAKRTLNILLGDSDRVYYYMGIADPNKPLPTLIKTNFSKDGLRRLLLEKNRALFTKIVDYKSARAKGRIVVADTTAENYIKQLKIDDNVGPIVLIKPDVKAKYKDVVATIDEMSICNIASYAIVDLSPTEKDMLKSAPR</sequence>
<evidence type="ECO:0000256" key="5">
    <source>
        <dbReference type="ARBA" id="ARBA00022989"/>
    </source>
</evidence>
<evidence type="ECO:0000256" key="8">
    <source>
        <dbReference type="SAM" id="MobiDB-lite"/>
    </source>
</evidence>
<dbReference type="AlphaFoldDB" id="A0A7W5DNK3"/>
<evidence type="ECO:0000256" key="4">
    <source>
        <dbReference type="ARBA" id="ARBA00022692"/>
    </source>
</evidence>
<accession>A0A7W5DNK3</accession>
<feature type="compositionally biased region" description="Basic and acidic residues" evidence="8">
    <location>
        <begin position="1"/>
        <end position="11"/>
    </location>
</feature>
<gene>
    <name evidence="10" type="ORF">FHX64_000058</name>
</gene>
<keyword evidence="11" id="KW-1185">Reference proteome</keyword>